<feature type="domain" description="Peptidase M28" evidence="8">
    <location>
        <begin position="130"/>
        <end position="342"/>
    </location>
</feature>
<keyword evidence="6" id="KW-0862">Zinc</keyword>
<dbReference type="PANTHER" id="PTHR12147:SF26">
    <property type="entry name" value="PEPTIDASE M28 DOMAIN-CONTAINING PROTEIN"/>
    <property type="match status" value="1"/>
</dbReference>
<keyword evidence="2" id="KW-0645">Protease</keyword>
<organism evidence="9 10">
    <name type="scientific">Actinomycetospora chibensis</name>
    <dbReference type="NCBI Taxonomy" id="663606"/>
    <lineage>
        <taxon>Bacteria</taxon>
        <taxon>Bacillati</taxon>
        <taxon>Actinomycetota</taxon>
        <taxon>Actinomycetes</taxon>
        <taxon>Pseudonocardiales</taxon>
        <taxon>Pseudonocardiaceae</taxon>
        <taxon>Actinomycetospora</taxon>
    </lineage>
</organism>
<dbReference type="RefSeq" id="WP_274187785.1">
    <property type="nucleotide sequence ID" value="NZ_BAABHN010000040.1"/>
</dbReference>
<dbReference type="InterPro" id="IPR041756">
    <property type="entry name" value="M28_SGAP-like"/>
</dbReference>
<evidence type="ECO:0000256" key="4">
    <source>
        <dbReference type="ARBA" id="ARBA00022729"/>
    </source>
</evidence>
<evidence type="ECO:0000256" key="7">
    <source>
        <dbReference type="SAM" id="SignalP"/>
    </source>
</evidence>
<proteinExistence type="inferred from homology"/>
<dbReference type="InterPro" id="IPR007484">
    <property type="entry name" value="Peptidase_M28"/>
</dbReference>
<evidence type="ECO:0000256" key="5">
    <source>
        <dbReference type="ARBA" id="ARBA00022801"/>
    </source>
</evidence>
<dbReference type="GO" id="GO:0016787">
    <property type="term" value="F:hydrolase activity"/>
    <property type="evidence" value="ECO:0007669"/>
    <property type="project" value="UniProtKB-KW"/>
</dbReference>
<keyword evidence="5 9" id="KW-0378">Hydrolase</keyword>
<gene>
    <name evidence="9" type="ORF">ACFPEL_19430</name>
</gene>
<evidence type="ECO:0000313" key="10">
    <source>
        <dbReference type="Proteomes" id="UP001595909"/>
    </source>
</evidence>
<keyword evidence="10" id="KW-1185">Reference proteome</keyword>
<protein>
    <submittedName>
        <fullName evidence="9">M28 family metallopeptidase</fullName>
        <ecNumber evidence="9">3.4.-.-</ecNumber>
    </submittedName>
</protein>
<evidence type="ECO:0000256" key="1">
    <source>
        <dbReference type="ARBA" id="ARBA00005957"/>
    </source>
</evidence>
<dbReference type="EMBL" id="JBHSIM010000040">
    <property type="protein sequence ID" value="MFC4834593.1"/>
    <property type="molecule type" value="Genomic_DNA"/>
</dbReference>
<evidence type="ECO:0000256" key="6">
    <source>
        <dbReference type="ARBA" id="ARBA00022833"/>
    </source>
</evidence>
<sequence length="364" mass="36753">MGGPGRAGRARALVAAVMASLVLTGCASGTGSAPAPGGPVGGGPLAERLAAEATVDGAVGHLQALQAIADRNGGNRAVGTPGYDQSVEYVASTLSRAGFRVETPTIVVTSEDDEGEGTEGAVGARTTRTVIAQTTTGRTDEVVLSGAHLDSVPEGPGINDDGSGVAANLEIALRLGAAAPVTNAVRFVWFGAEEEGLVGSQQYVQGLSADQRRDVALMLNSDMIASPNAGYFVYDGDGSDPGSTEDAAAGSATIERLLVDRLASLGVPAQGTPFNGDSDYGPFVEAAIPSGGIFTGDAPSKTPEQAALWGGRAGVPFDVCYHRACDTTSNIDRVAYGRMLNALAFGIGSFATDLDGLPPRADRG</sequence>
<evidence type="ECO:0000313" key="9">
    <source>
        <dbReference type="EMBL" id="MFC4834593.1"/>
    </source>
</evidence>
<evidence type="ECO:0000256" key="2">
    <source>
        <dbReference type="ARBA" id="ARBA00022670"/>
    </source>
</evidence>
<comment type="similarity">
    <text evidence="1">Belongs to the peptidase M28 family. M28A subfamily.</text>
</comment>
<reference evidence="10" key="1">
    <citation type="journal article" date="2019" name="Int. J. Syst. Evol. Microbiol.">
        <title>The Global Catalogue of Microorganisms (GCM) 10K type strain sequencing project: providing services to taxonomists for standard genome sequencing and annotation.</title>
        <authorList>
            <consortium name="The Broad Institute Genomics Platform"/>
            <consortium name="The Broad Institute Genome Sequencing Center for Infectious Disease"/>
            <person name="Wu L."/>
            <person name="Ma J."/>
        </authorList>
    </citation>
    <scope>NUCLEOTIDE SEQUENCE [LARGE SCALE GENOMIC DNA]</scope>
    <source>
        <strain evidence="10">CCUG 50347</strain>
    </source>
</reference>
<dbReference type="SUPFAM" id="SSF53187">
    <property type="entry name" value="Zn-dependent exopeptidases"/>
    <property type="match status" value="1"/>
</dbReference>
<dbReference type="EC" id="3.4.-.-" evidence="9"/>
<dbReference type="Gene3D" id="3.40.630.10">
    <property type="entry name" value="Zn peptidases"/>
    <property type="match status" value="1"/>
</dbReference>
<keyword evidence="4 7" id="KW-0732">Signal</keyword>
<dbReference type="PROSITE" id="PS51257">
    <property type="entry name" value="PROKAR_LIPOPROTEIN"/>
    <property type="match status" value="1"/>
</dbReference>
<feature type="signal peptide" evidence="7">
    <location>
        <begin position="1"/>
        <end position="27"/>
    </location>
</feature>
<feature type="chain" id="PRO_5047500464" evidence="7">
    <location>
        <begin position="28"/>
        <end position="364"/>
    </location>
</feature>
<keyword evidence="3" id="KW-0479">Metal-binding</keyword>
<comment type="caution">
    <text evidence="9">The sequence shown here is derived from an EMBL/GenBank/DDBJ whole genome shotgun (WGS) entry which is preliminary data.</text>
</comment>
<evidence type="ECO:0000256" key="3">
    <source>
        <dbReference type="ARBA" id="ARBA00022723"/>
    </source>
</evidence>
<dbReference type="Pfam" id="PF04389">
    <property type="entry name" value="Peptidase_M28"/>
    <property type="match status" value="1"/>
</dbReference>
<dbReference type="InterPro" id="IPR045175">
    <property type="entry name" value="M28_fam"/>
</dbReference>
<name>A0ABV9RLD6_9PSEU</name>
<evidence type="ECO:0000259" key="8">
    <source>
        <dbReference type="Pfam" id="PF04389"/>
    </source>
</evidence>
<dbReference type="PANTHER" id="PTHR12147">
    <property type="entry name" value="METALLOPEPTIDASE M28 FAMILY MEMBER"/>
    <property type="match status" value="1"/>
</dbReference>
<dbReference type="Proteomes" id="UP001595909">
    <property type="component" value="Unassembled WGS sequence"/>
</dbReference>
<dbReference type="CDD" id="cd03876">
    <property type="entry name" value="M28_SGAP_like"/>
    <property type="match status" value="1"/>
</dbReference>
<accession>A0ABV9RLD6</accession>